<dbReference type="EMBL" id="MU250539">
    <property type="protein sequence ID" value="KAG7444842.1"/>
    <property type="molecule type" value="Genomic_DNA"/>
</dbReference>
<keyword evidence="2" id="KW-1185">Reference proteome</keyword>
<accession>A0A9P7VQB8</accession>
<gene>
    <name evidence="1" type="ORF">BT62DRAFT_921093</name>
</gene>
<organism evidence="1 2">
    <name type="scientific">Guyanagaster necrorhizus</name>
    <dbReference type="NCBI Taxonomy" id="856835"/>
    <lineage>
        <taxon>Eukaryota</taxon>
        <taxon>Fungi</taxon>
        <taxon>Dikarya</taxon>
        <taxon>Basidiomycota</taxon>
        <taxon>Agaricomycotina</taxon>
        <taxon>Agaricomycetes</taxon>
        <taxon>Agaricomycetidae</taxon>
        <taxon>Agaricales</taxon>
        <taxon>Marasmiineae</taxon>
        <taxon>Physalacriaceae</taxon>
        <taxon>Guyanagaster</taxon>
    </lineage>
</organism>
<name>A0A9P7VQB8_9AGAR</name>
<sequence length="162" mass="18533">MYPCNLFWIRRPPTEGVKKQTIYIRTSKKGNQANGFVRIGLTSIHSWDETGLDRGQDIQVTLLHELTLRGLPQHRLLHTTRHRRQTLLIEKTSESTGSYCGVIPMDVAVEPRRSRSRPDTARNLTEAFIGNGRQLRTIRRGHSRIRPSKGRRLVACGWVLVG</sequence>
<dbReference type="RefSeq" id="XP_043038342.1">
    <property type="nucleotide sequence ID" value="XM_043184270.1"/>
</dbReference>
<proteinExistence type="predicted"/>
<comment type="caution">
    <text evidence="1">The sequence shown here is derived from an EMBL/GenBank/DDBJ whole genome shotgun (WGS) entry which is preliminary data.</text>
</comment>
<dbReference type="AlphaFoldDB" id="A0A9P7VQB8"/>
<dbReference type="GeneID" id="66106567"/>
<dbReference type="Proteomes" id="UP000812287">
    <property type="component" value="Unassembled WGS sequence"/>
</dbReference>
<protein>
    <submittedName>
        <fullName evidence="1">Uncharacterized protein</fullName>
    </submittedName>
</protein>
<evidence type="ECO:0000313" key="1">
    <source>
        <dbReference type="EMBL" id="KAG7444842.1"/>
    </source>
</evidence>
<evidence type="ECO:0000313" key="2">
    <source>
        <dbReference type="Proteomes" id="UP000812287"/>
    </source>
</evidence>
<reference evidence="1" key="1">
    <citation type="submission" date="2020-11" db="EMBL/GenBank/DDBJ databases">
        <title>Adaptations for nitrogen fixation in a non-lichenized fungal sporocarp promotes dispersal by wood-feeding termites.</title>
        <authorList>
            <consortium name="DOE Joint Genome Institute"/>
            <person name="Koch R.A."/>
            <person name="Yoon G."/>
            <person name="Arayal U."/>
            <person name="Lail K."/>
            <person name="Amirebrahimi M."/>
            <person name="Labutti K."/>
            <person name="Lipzen A."/>
            <person name="Riley R."/>
            <person name="Barry K."/>
            <person name="Henrissat B."/>
            <person name="Grigoriev I.V."/>
            <person name="Herr J.R."/>
            <person name="Aime M.C."/>
        </authorList>
    </citation>
    <scope>NUCLEOTIDE SEQUENCE</scope>
    <source>
        <strain evidence="1">MCA 3950</strain>
    </source>
</reference>